<organism evidence="2">
    <name type="scientific">marine sediment metagenome</name>
    <dbReference type="NCBI Taxonomy" id="412755"/>
    <lineage>
        <taxon>unclassified sequences</taxon>
        <taxon>metagenomes</taxon>
        <taxon>ecological metagenomes</taxon>
    </lineage>
</organism>
<proteinExistence type="predicted"/>
<keyword evidence="1" id="KW-0812">Transmembrane</keyword>
<protein>
    <submittedName>
        <fullName evidence="2">Uncharacterized protein</fullName>
    </submittedName>
</protein>
<dbReference type="EMBL" id="LAZR01037419">
    <property type="protein sequence ID" value="KKL22257.1"/>
    <property type="molecule type" value="Genomic_DNA"/>
</dbReference>
<gene>
    <name evidence="2" type="ORF">LCGC14_2437240</name>
</gene>
<accession>A0A0F9C7I2</accession>
<evidence type="ECO:0000313" key="2">
    <source>
        <dbReference type="EMBL" id="KKL22257.1"/>
    </source>
</evidence>
<reference evidence="2" key="1">
    <citation type="journal article" date="2015" name="Nature">
        <title>Complex archaea that bridge the gap between prokaryotes and eukaryotes.</title>
        <authorList>
            <person name="Spang A."/>
            <person name="Saw J.H."/>
            <person name="Jorgensen S.L."/>
            <person name="Zaremba-Niedzwiedzka K."/>
            <person name="Martijn J."/>
            <person name="Lind A.E."/>
            <person name="van Eijk R."/>
            <person name="Schleper C."/>
            <person name="Guy L."/>
            <person name="Ettema T.J."/>
        </authorList>
    </citation>
    <scope>NUCLEOTIDE SEQUENCE</scope>
</reference>
<keyword evidence="1" id="KW-0472">Membrane</keyword>
<evidence type="ECO:0000256" key="1">
    <source>
        <dbReference type="SAM" id="Phobius"/>
    </source>
</evidence>
<feature type="transmembrane region" description="Helical" evidence="1">
    <location>
        <begin position="38"/>
        <end position="55"/>
    </location>
</feature>
<name>A0A0F9C7I2_9ZZZZ</name>
<dbReference type="AlphaFoldDB" id="A0A0F9C7I2"/>
<comment type="caution">
    <text evidence="2">The sequence shown here is derived from an EMBL/GenBank/DDBJ whole genome shotgun (WGS) entry which is preliminary data.</text>
</comment>
<keyword evidence="1" id="KW-1133">Transmembrane helix</keyword>
<sequence length="56" mass="6574">MHNVFKKKYERKLNGKTPLWFKEWYAGEFVPYKVKIDMLLILGSGIFIGVIVNLIS</sequence>